<dbReference type="PANTHER" id="PTHR33495:SF2">
    <property type="entry name" value="ANTI-SIGMA FACTOR ANTAGONIST TM_1081-RELATED"/>
    <property type="match status" value="1"/>
</dbReference>
<reference evidence="4 5" key="1">
    <citation type="submission" date="2019-02" db="EMBL/GenBank/DDBJ databases">
        <title>Closed genome of Sporomusa termitida DSM 4440.</title>
        <authorList>
            <person name="Poehlein A."/>
            <person name="Daniel R."/>
        </authorList>
    </citation>
    <scope>NUCLEOTIDE SEQUENCE [LARGE SCALE GENOMIC DNA]</scope>
    <source>
        <strain evidence="4 5">DSM 4440</strain>
    </source>
</reference>
<protein>
    <recommendedName>
        <fullName evidence="2">Anti-sigma factor antagonist</fullName>
    </recommendedName>
</protein>
<dbReference type="Proteomes" id="UP000320776">
    <property type="component" value="Chromosome"/>
</dbReference>
<dbReference type="PANTHER" id="PTHR33495">
    <property type="entry name" value="ANTI-SIGMA FACTOR ANTAGONIST TM_1081-RELATED-RELATED"/>
    <property type="match status" value="1"/>
</dbReference>
<dbReference type="KEGG" id="sted:SPTER_21130"/>
<feature type="domain" description="STAS" evidence="3">
    <location>
        <begin position="3"/>
        <end position="113"/>
    </location>
</feature>
<gene>
    <name evidence="4" type="primary">spoIIAA</name>
    <name evidence="4" type="ORF">SPTER_21130</name>
</gene>
<dbReference type="InterPro" id="IPR002645">
    <property type="entry name" value="STAS_dom"/>
</dbReference>
<organism evidence="4 5">
    <name type="scientific">Sporomusa termitida</name>
    <dbReference type="NCBI Taxonomy" id="2377"/>
    <lineage>
        <taxon>Bacteria</taxon>
        <taxon>Bacillati</taxon>
        <taxon>Bacillota</taxon>
        <taxon>Negativicutes</taxon>
        <taxon>Selenomonadales</taxon>
        <taxon>Sporomusaceae</taxon>
        <taxon>Sporomusa</taxon>
    </lineage>
</organism>
<dbReference type="GO" id="GO:0043856">
    <property type="term" value="F:anti-sigma factor antagonist activity"/>
    <property type="evidence" value="ECO:0007669"/>
    <property type="project" value="InterPro"/>
</dbReference>
<dbReference type="SUPFAM" id="SSF52091">
    <property type="entry name" value="SpoIIaa-like"/>
    <property type="match status" value="1"/>
</dbReference>
<dbReference type="EMBL" id="CP036259">
    <property type="protein sequence ID" value="QDR80779.1"/>
    <property type="molecule type" value="Genomic_DNA"/>
</dbReference>
<dbReference type="Gene3D" id="3.30.750.24">
    <property type="entry name" value="STAS domain"/>
    <property type="match status" value="1"/>
</dbReference>
<evidence type="ECO:0000256" key="2">
    <source>
        <dbReference type="RuleBase" id="RU003749"/>
    </source>
</evidence>
<dbReference type="InterPro" id="IPR036513">
    <property type="entry name" value="STAS_dom_sf"/>
</dbReference>
<accession>A0A517DTU9</accession>
<evidence type="ECO:0000256" key="1">
    <source>
        <dbReference type="ARBA" id="ARBA00009013"/>
    </source>
</evidence>
<dbReference type="NCBIfam" id="TIGR00377">
    <property type="entry name" value="ant_ant_sig"/>
    <property type="match status" value="1"/>
</dbReference>
<sequence length="113" mass="12513">MLLKVTTVMKQGVLVIRPEGEFDVCGANEFRGVVDRELDETGAKHILLNLQGVDFIDSSGLGVILGRYKRITQLGGKMLAVHLEPNVQRIFELAGLMKILTVHKSEEQALELL</sequence>
<keyword evidence="5" id="KW-1185">Reference proteome</keyword>
<proteinExistence type="inferred from homology"/>
<dbReference type="AlphaFoldDB" id="A0A517DTU9"/>
<evidence type="ECO:0000259" key="3">
    <source>
        <dbReference type="PROSITE" id="PS50801"/>
    </source>
</evidence>
<comment type="similarity">
    <text evidence="1 2">Belongs to the anti-sigma-factor antagonist family.</text>
</comment>
<evidence type="ECO:0000313" key="5">
    <source>
        <dbReference type="Proteomes" id="UP000320776"/>
    </source>
</evidence>
<dbReference type="Pfam" id="PF01740">
    <property type="entry name" value="STAS"/>
    <property type="match status" value="1"/>
</dbReference>
<dbReference type="InterPro" id="IPR003658">
    <property type="entry name" value="Anti-sigma_ant"/>
</dbReference>
<dbReference type="PROSITE" id="PS50801">
    <property type="entry name" value="STAS"/>
    <property type="match status" value="1"/>
</dbReference>
<dbReference type="CDD" id="cd07043">
    <property type="entry name" value="STAS_anti-anti-sigma_factors"/>
    <property type="match status" value="1"/>
</dbReference>
<name>A0A517DTU9_9FIRM</name>
<evidence type="ECO:0000313" key="4">
    <source>
        <dbReference type="EMBL" id="QDR80779.1"/>
    </source>
</evidence>